<evidence type="ECO:0000259" key="1">
    <source>
        <dbReference type="Pfam" id="PF19081"/>
    </source>
</evidence>
<dbReference type="RefSeq" id="WP_130857334.1">
    <property type="nucleotide sequence ID" value="NZ_JBHLWO010000002.1"/>
</dbReference>
<organism evidence="2 3">
    <name type="scientific">Olivibacter oleidegradans</name>
    <dbReference type="NCBI Taxonomy" id="760123"/>
    <lineage>
        <taxon>Bacteria</taxon>
        <taxon>Pseudomonadati</taxon>
        <taxon>Bacteroidota</taxon>
        <taxon>Sphingobacteriia</taxon>
        <taxon>Sphingobacteriales</taxon>
        <taxon>Sphingobacteriaceae</taxon>
        <taxon>Olivibacter</taxon>
    </lineage>
</organism>
<comment type="caution">
    <text evidence="2">The sequence shown here is derived from an EMBL/GenBank/DDBJ whole genome shotgun (WGS) entry which is preliminary data.</text>
</comment>
<gene>
    <name evidence="2" type="ORF">ACFFI0_10795</name>
</gene>
<name>A0ABV6HIS3_9SPHI</name>
<dbReference type="Pfam" id="PF19081">
    <property type="entry name" value="Ig_7"/>
    <property type="match status" value="1"/>
</dbReference>
<evidence type="ECO:0000313" key="2">
    <source>
        <dbReference type="EMBL" id="MFC0318800.1"/>
    </source>
</evidence>
<sequence>MYSILFRSSIFKALALCLLLLFGVRGEGYGQRVYADAQRNGTTGTVGSGSVTNPTFSIDASNLSNFTRLSASSAVLASGGAWQQLIFDRTFAGNTTIYIKLNVASSLLGGSVTLKTYSGSTANTDGNEVASSSNSFTAIDGTTYLAVTGNISFNAVRVTLSAPALLGSSTADIYYAFYEPVNKRCADVLGVSVGGTGISLGGGVSNPLNAVDNNLTTYSSLTGGLLGLGYTITQTAYFSNLSNPGDAATITFSLPSSLLQLSLFNNVTINLYSGNTLVNTGTIGSLLSLDLLGLLRSGQRYTVSLSSTPVFDRIEIAVATGVSLLTDFRIHEIQRTPAKPTVPIAYPQAQAVCYGQTATLTAAPTSSGSVLRWYNQVNDGTLLQEGSPYITPPITVAEGDTAFFYVAAAWNSACPAESERVKVAVVANSLPSITLSPLASMCQGETSVSIAYTTTTNSPTSYSITWTDSPTDFINVVNQMLTPNSINLSIPGSAAIGTYSGILKVKSANGCVSSEISFSVEIHPKPSPPHITAN</sequence>
<protein>
    <recommendedName>
        <fullName evidence="1">Ig-like domain-containing protein</fullName>
    </recommendedName>
</protein>
<dbReference type="EMBL" id="JBHLWO010000002">
    <property type="protein sequence ID" value="MFC0318800.1"/>
    <property type="molecule type" value="Genomic_DNA"/>
</dbReference>
<dbReference type="InterPro" id="IPR044023">
    <property type="entry name" value="Ig_7"/>
</dbReference>
<keyword evidence="3" id="KW-1185">Reference proteome</keyword>
<reference evidence="2 3" key="1">
    <citation type="submission" date="2024-09" db="EMBL/GenBank/DDBJ databases">
        <authorList>
            <person name="Sun Q."/>
            <person name="Mori K."/>
        </authorList>
    </citation>
    <scope>NUCLEOTIDE SEQUENCE [LARGE SCALE GENOMIC DNA]</scope>
    <source>
        <strain evidence="2 3">CCM 7765</strain>
    </source>
</reference>
<dbReference type="Proteomes" id="UP001589774">
    <property type="component" value="Unassembled WGS sequence"/>
</dbReference>
<evidence type="ECO:0000313" key="3">
    <source>
        <dbReference type="Proteomes" id="UP001589774"/>
    </source>
</evidence>
<feature type="domain" description="Ig-like" evidence="1">
    <location>
        <begin position="340"/>
        <end position="426"/>
    </location>
</feature>
<accession>A0ABV6HIS3</accession>
<proteinExistence type="predicted"/>